<feature type="non-terminal residue" evidence="1">
    <location>
        <position position="97"/>
    </location>
</feature>
<comment type="caution">
    <text evidence="1">The sequence shown here is derived from an EMBL/GenBank/DDBJ whole genome shotgun (WGS) entry which is preliminary data.</text>
</comment>
<accession>A0AAD5CWD9</accession>
<evidence type="ECO:0000313" key="1">
    <source>
        <dbReference type="EMBL" id="KAI7748159.1"/>
    </source>
</evidence>
<dbReference type="PANTHER" id="PTHR47170:SF2">
    <property type="entry name" value="MALONYL-COA:ACP TRANSACYLASE (MAT) DOMAIN-CONTAINING PROTEIN"/>
    <property type="match status" value="1"/>
</dbReference>
<evidence type="ECO:0000313" key="2">
    <source>
        <dbReference type="Proteomes" id="UP001206925"/>
    </source>
</evidence>
<dbReference type="InterPro" id="IPR052760">
    <property type="entry name" value="Mitochondrial_malonyltrans"/>
</dbReference>
<dbReference type="InterPro" id="IPR016035">
    <property type="entry name" value="Acyl_Trfase/lysoPLipase"/>
</dbReference>
<protein>
    <submittedName>
        <fullName evidence="1">Uncharacterized protein</fullName>
    </submittedName>
</protein>
<organism evidence="1 2">
    <name type="scientific">Ambrosia artemisiifolia</name>
    <name type="common">Common ragweed</name>
    <dbReference type="NCBI Taxonomy" id="4212"/>
    <lineage>
        <taxon>Eukaryota</taxon>
        <taxon>Viridiplantae</taxon>
        <taxon>Streptophyta</taxon>
        <taxon>Embryophyta</taxon>
        <taxon>Tracheophyta</taxon>
        <taxon>Spermatophyta</taxon>
        <taxon>Magnoliopsida</taxon>
        <taxon>eudicotyledons</taxon>
        <taxon>Gunneridae</taxon>
        <taxon>Pentapetalae</taxon>
        <taxon>asterids</taxon>
        <taxon>campanulids</taxon>
        <taxon>Asterales</taxon>
        <taxon>Asteraceae</taxon>
        <taxon>Asteroideae</taxon>
        <taxon>Heliantheae alliance</taxon>
        <taxon>Heliantheae</taxon>
        <taxon>Ambrosia</taxon>
    </lineage>
</organism>
<dbReference type="AlphaFoldDB" id="A0AAD5CWD9"/>
<keyword evidence="2" id="KW-1185">Reference proteome</keyword>
<proteinExistence type="predicted"/>
<dbReference type="EMBL" id="JAMZMK010006591">
    <property type="protein sequence ID" value="KAI7748159.1"/>
    <property type="molecule type" value="Genomic_DNA"/>
</dbReference>
<dbReference type="SUPFAM" id="SSF52151">
    <property type="entry name" value="FabD/lysophospholipase-like"/>
    <property type="match status" value="1"/>
</dbReference>
<gene>
    <name evidence="1" type="ORF">M8C21_015392</name>
</gene>
<dbReference type="Proteomes" id="UP001206925">
    <property type="component" value="Unassembled WGS sequence"/>
</dbReference>
<reference evidence="1" key="1">
    <citation type="submission" date="2022-06" db="EMBL/GenBank/DDBJ databases">
        <title>Uncovering the hologenomic basis of an extraordinary plant invasion.</title>
        <authorList>
            <person name="Bieker V.C."/>
            <person name="Martin M.D."/>
            <person name="Gilbert T."/>
            <person name="Hodgins K."/>
            <person name="Battlay P."/>
            <person name="Petersen B."/>
            <person name="Wilson J."/>
        </authorList>
    </citation>
    <scope>NUCLEOTIDE SEQUENCE</scope>
    <source>
        <strain evidence="1">AA19_3_7</strain>
        <tissue evidence="1">Leaf</tissue>
    </source>
</reference>
<name>A0AAD5CWD9_AMBAR</name>
<sequence>TPSCCWGLPCQIQEPGFIPTSALSATKIKTSRIPIISNADAQPHAHPETIKKTFTCQTTMKTLLSRGLEKSYEFGPGKFKKCSNLNAKSEDRQNIAH</sequence>
<dbReference type="PANTHER" id="PTHR47170">
    <property type="entry name" value="MALONYL-COA ACP TRANSACYLASE, ACP-BINDING"/>
    <property type="match status" value="1"/>
</dbReference>